<reference evidence="3" key="1">
    <citation type="journal article" date="2019" name="Int. J. Syst. Evol. Microbiol.">
        <title>The Global Catalogue of Microorganisms (GCM) 10K type strain sequencing project: providing services to taxonomists for standard genome sequencing and annotation.</title>
        <authorList>
            <consortium name="The Broad Institute Genomics Platform"/>
            <consortium name="The Broad Institute Genome Sequencing Center for Infectious Disease"/>
            <person name="Wu L."/>
            <person name="Ma J."/>
        </authorList>
    </citation>
    <scope>NUCLEOTIDE SEQUENCE [LARGE SCALE GENOMIC DNA]</scope>
    <source>
        <strain evidence="3">KACC 11904</strain>
    </source>
</reference>
<accession>A0ABW0K8M0</accession>
<protein>
    <recommendedName>
        <fullName evidence="4">ATPase dynein-related AAA domain-containing protein</fullName>
    </recommendedName>
</protein>
<dbReference type="EMBL" id="JBHSMJ010000017">
    <property type="protein sequence ID" value="MFC5449137.1"/>
    <property type="molecule type" value="Genomic_DNA"/>
</dbReference>
<feature type="region of interest" description="Disordered" evidence="1">
    <location>
        <begin position="129"/>
        <end position="162"/>
    </location>
</feature>
<sequence>MSKKITFKKVNVPAMTVESWKEKIPAHVSQVEKAVISKDGATETTFRITFKKLESPGYITVTEDDVKFVHFCESSAKGSSCSHMALGSAIAGVFGVSIGKVGFPTEPVIFEIDDEKFEDVSNEVGVLPPVKTSAAPAPTAPTTSATAPTPTAPPTTSTKRNWKDGWNEVQDYLQDQGLNTRMILQVREMRQDFCDTVKMTTMAVEPKKPSFPYVGEMLQRAFRHILNGKDLILQGDKGSGKDTLVSTIAWVLGLPLYLQTGNSDETKESVVGENTIIQGPKGMEVEFVRVVPRQPVQQ</sequence>
<keyword evidence="3" id="KW-1185">Reference proteome</keyword>
<evidence type="ECO:0000256" key="1">
    <source>
        <dbReference type="SAM" id="MobiDB-lite"/>
    </source>
</evidence>
<evidence type="ECO:0000313" key="2">
    <source>
        <dbReference type="EMBL" id="MFC5449137.1"/>
    </source>
</evidence>
<name>A0ABW0K8M0_9BACL</name>
<evidence type="ECO:0008006" key="4">
    <source>
        <dbReference type="Google" id="ProtNLM"/>
    </source>
</evidence>
<dbReference type="RefSeq" id="WP_377524787.1">
    <property type="nucleotide sequence ID" value="NZ_JBHSMJ010000017.1"/>
</dbReference>
<comment type="caution">
    <text evidence="2">The sequence shown here is derived from an EMBL/GenBank/DDBJ whole genome shotgun (WGS) entry which is preliminary data.</text>
</comment>
<dbReference type="InterPro" id="IPR027417">
    <property type="entry name" value="P-loop_NTPase"/>
</dbReference>
<gene>
    <name evidence="2" type="ORF">ACFPOG_12765</name>
</gene>
<dbReference type="Gene3D" id="3.40.50.300">
    <property type="entry name" value="P-loop containing nucleotide triphosphate hydrolases"/>
    <property type="match status" value="1"/>
</dbReference>
<proteinExistence type="predicted"/>
<evidence type="ECO:0000313" key="3">
    <source>
        <dbReference type="Proteomes" id="UP001596044"/>
    </source>
</evidence>
<dbReference type="Proteomes" id="UP001596044">
    <property type="component" value="Unassembled WGS sequence"/>
</dbReference>
<organism evidence="2 3">
    <name type="scientific">Paenibacillus aestuarii</name>
    <dbReference type="NCBI Taxonomy" id="516965"/>
    <lineage>
        <taxon>Bacteria</taxon>
        <taxon>Bacillati</taxon>
        <taxon>Bacillota</taxon>
        <taxon>Bacilli</taxon>
        <taxon>Bacillales</taxon>
        <taxon>Paenibacillaceae</taxon>
        <taxon>Paenibacillus</taxon>
    </lineage>
</organism>
<feature type="compositionally biased region" description="Low complexity" evidence="1">
    <location>
        <begin position="132"/>
        <end position="158"/>
    </location>
</feature>